<keyword evidence="2" id="KW-1185">Reference proteome</keyword>
<gene>
    <name evidence="1" type="ORF">LTS18_007730</name>
</gene>
<evidence type="ECO:0000313" key="1">
    <source>
        <dbReference type="EMBL" id="KAK3078354.1"/>
    </source>
</evidence>
<name>A0ACC3DNX9_9PEZI</name>
<accession>A0ACC3DNX9</accession>
<protein>
    <submittedName>
        <fullName evidence="1">Uncharacterized protein</fullName>
    </submittedName>
</protein>
<organism evidence="1 2">
    <name type="scientific">Coniosporium uncinatum</name>
    <dbReference type="NCBI Taxonomy" id="93489"/>
    <lineage>
        <taxon>Eukaryota</taxon>
        <taxon>Fungi</taxon>
        <taxon>Dikarya</taxon>
        <taxon>Ascomycota</taxon>
        <taxon>Pezizomycotina</taxon>
        <taxon>Dothideomycetes</taxon>
        <taxon>Dothideomycetes incertae sedis</taxon>
        <taxon>Coniosporium</taxon>
    </lineage>
</organism>
<dbReference type="EMBL" id="JAWDJW010001969">
    <property type="protein sequence ID" value="KAK3078354.1"/>
    <property type="molecule type" value="Genomic_DNA"/>
</dbReference>
<dbReference type="Proteomes" id="UP001186974">
    <property type="component" value="Unassembled WGS sequence"/>
</dbReference>
<proteinExistence type="predicted"/>
<sequence length="411" mass="45587">MSSISENRSTLKEFLASVATIKGDLSNITAPPFVLANNSTTELPQYWCEYPSILTAPASEPDPERRALLVLKWFLSSLKNQQYAGRDESEGVKKPLNAFLGEVFLAKWKDDAGETRLISEQVSHHPPVTACYLWNDDQGVRAEGYTCQEITFNGNVNIKQIGHAILSIDAFDEKHLIPLPSVKVSGILSGSLYPELTGTYHLASSSGFVSELSFSGKKLLGLGGGSKNHFEAKLYRERDPSNVLYTVTGEWNGTFTIHDVQNGRDIETYDTRTAKGTPIHVEDVSKQDDWESRKAWHGVIEGLNQGNMQATSDAKSVLEEAQRAMRKEEEARGETWQPIFFRSERSDPTFEKLANMCGMSYDANRTVGIWKLNADAVEHAKKPYHGDLTPTGRVDGRGAAAAQASKEEQRQ</sequence>
<evidence type="ECO:0000313" key="2">
    <source>
        <dbReference type="Proteomes" id="UP001186974"/>
    </source>
</evidence>
<reference evidence="1" key="1">
    <citation type="submission" date="2024-09" db="EMBL/GenBank/DDBJ databases">
        <title>Black Yeasts Isolated from many extreme environments.</title>
        <authorList>
            <person name="Coleine C."/>
            <person name="Stajich J.E."/>
            <person name="Selbmann L."/>
        </authorList>
    </citation>
    <scope>NUCLEOTIDE SEQUENCE</scope>
    <source>
        <strain evidence="1">CCFEE 5737</strain>
    </source>
</reference>
<feature type="non-terminal residue" evidence="1">
    <location>
        <position position="411"/>
    </location>
</feature>
<comment type="caution">
    <text evidence="1">The sequence shown here is derived from an EMBL/GenBank/DDBJ whole genome shotgun (WGS) entry which is preliminary data.</text>
</comment>